<dbReference type="InterPro" id="IPR010930">
    <property type="entry name" value="Flg_bb/hook_C_dom"/>
</dbReference>
<evidence type="ECO:0000256" key="3">
    <source>
        <dbReference type="ARBA" id="ARBA00019015"/>
    </source>
</evidence>
<dbReference type="OrthoDB" id="9804559at2"/>
<comment type="function">
    <text evidence="5">A flexible structure which links the flagellar filament to the drive apparatus in the basal body.</text>
</comment>
<keyword evidence="4 5" id="KW-0975">Bacterial flagellum</keyword>
<feature type="domain" description="Flagellar basal body rod protein N-terminal" evidence="6">
    <location>
        <begin position="4"/>
        <end position="33"/>
    </location>
</feature>
<dbReference type="AlphaFoldDB" id="A0A6I1QB44"/>
<dbReference type="GO" id="GO:0071978">
    <property type="term" value="P:bacterial-type flagellum-dependent swarming motility"/>
    <property type="evidence" value="ECO:0007669"/>
    <property type="project" value="TreeGrafter"/>
</dbReference>
<gene>
    <name evidence="10" type="ORF">HDG40_007280</name>
</gene>
<dbReference type="Pfam" id="PF07559">
    <property type="entry name" value="FlgE_D2"/>
    <property type="match status" value="1"/>
</dbReference>
<evidence type="ECO:0000256" key="5">
    <source>
        <dbReference type="RuleBase" id="RU362116"/>
    </source>
</evidence>
<keyword evidence="10" id="KW-0969">Cilium</keyword>
<dbReference type="RefSeq" id="WP_018437074.1">
    <property type="nucleotide sequence ID" value="NZ_JACHDD010000018.1"/>
</dbReference>
<dbReference type="EMBL" id="JACHDD010000018">
    <property type="protein sequence ID" value="MBB5429085.1"/>
    <property type="molecule type" value="Genomic_DNA"/>
</dbReference>
<feature type="domain" description="Flagellar hook protein FlgE D2" evidence="8">
    <location>
        <begin position="163"/>
        <end position="300"/>
    </location>
</feature>
<dbReference type="InterPro" id="IPR001444">
    <property type="entry name" value="Flag_bb_rod_N"/>
</dbReference>
<dbReference type="InterPro" id="IPR020013">
    <property type="entry name" value="Flagellar_FlgE/F/G"/>
</dbReference>
<name>A0A6I1QB44_PARAM</name>
<evidence type="ECO:0000259" key="7">
    <source>
        <dbReference type="Pfam" id="PF06429"/>
    </source>
</evidence>
<keyword evidence="10" id="KW-0282">Flagellum</keyword>
<comment type="caution">
    <text evidence="10">The sequence shown here is derived from an EMBL/GenBank/DDBJ whole genome shotgun (WGS) entry which is preliminary data.</text>
</comment>
<evidence type="ECO:0000313" key="10">
    <source>
        <dbReference type="EMBL" id="MBB5429085.1"/>
    </source>
</evidence>
<feature type="domain" description="Flagellar basal-body/hook protein C-terminal" evidence="7">
    <location>
        <begin position="374"/>
        <end position="419"/>
    </location>
</feature>
<dbReference type="GO" id="GO:0009425">
    <property type="term" value="C:bacterial-type flagellum basal body"/>
    <property type="evidence" value="ECO:0007669"/>
    <property type="project" value="UniProtKB-SubCell"/>
</dbReference>
<evidence type="ECO:0000313" key="11">
    <source>
        <dbReference type="Proteomes" id="UP000592780"/>
    </source>
</evidence>
<keyword evidence="10" id="KW-0966">Cell projection</keyword>
<keyword evidence="11" id="KW-1185">Reference proteome</keyword>
<dbReference type="GO" id="GO:0005829">
    <property type="term" value="C:cytosol"/>
    <property type="evidence" value="ECO:0007669"/>
    <property type="project" value="TreeGrafter"/>
</dbReference>
<dbReference type="Proteomes" id="UP000592780">
    <property type="component" value="Unassembled WGS sequence"/>
</dbReference>
<evidence type="ECO:0000259" key="6">
    <source>
        <dbReference type="Pfam" id="PF00460"/>
    </source>
</evidence>
<dbReference type="NCBIfam" id="TIGR03506">
    <property type="entry name" value="FlgEFG_subfam"/>
    <property type="match status" value="1"/>
</dbReference>
<protein>
    <recommendedName>
        <fullName evidence="3 5">Flagellar hook protein FlgE</fullName>
    </recommendedName>
</protein>
<evidence type="ECO:0000256" key="2">
    <source>
        <dbReference type="ARBA" id="ARBA00009677"/>
    </source>
</evidence>
<dbReference type="PANTHER" id="PTHR30435:SF1">
    <property type="entry name" value="FLAGELLAR HOOK PROTEIN FLGE"/>
    <property type="match status" value="1"/>
</dbReference>
<dbReference type="PANTHER" id="PTHR30435">
    <property type="entry name" value="FLAGELLAR PROTEIN"/>
    <property type="match status" value="1"/>
</dbReference>
<evidence type="ECO:0000256" key="1">
    <source>
        <dbReference type="ARBA" id="ARBA00004117"/>
    </source>
</evidence>
<evidence type="ECO:0000256" key="4">
    <source>
        <dbReference type="ARBA" id="ARBA00023143"/>
    </source>
</evidence>
<dbReference type="NCBIfam" id="NF004238">
    <property type="entry name" value="PRK05682.1-1"/>
    <property type="match status" value="1"/>
</dbReference>
<proteinExistence type="inferred from homology"/>
<feature type="domain" description="Flagellar hook protein FlgE/F/G-like D1" evidence="9">
    <location>
        <begin position="84"/>
        <end position="130"/>
    </location>
</feature>
<accession>A0A6I1QB44</accession>
<reference evidence="10 11" key="1">
    <citation type="submission" date="2020-08" db="EMBL/GenBank/DDBJ databases">
        <title>Genomic Encyclopedia of Type Strains, Phase IV (KMG-V): Genome sequencing to study the core and pangenomes of soil and plant-associated prokaryotes.</title>
        <authorList>
            <person name="Whitman W."/>
        </authorList>
    </citation>
    <scope>NUCLEOTIDE SEQUENCE [LARGE SCALE GENOMIC DNA]</scope>
    <source>
        <strain evidence="10 11">JPY158</strain>
    </source>
</reference>
<dbReference type="Pfam" id="PF22692">
    <property type="entry name" value="LlgE_F_G_D1"/>
    <property type="match status" value="1"/>
</dbReference>
<comment type="similarity">
    <text evidence="2 5">Belongs to the flagella basal body rod proteins family.</text>
</comment>
<dbReference type="InterPro" id="IPR011491">
    <property type="entry name" value="FlgE_D2"/>
</dbReference>
<dbReference type="GO" id="GO:0009424">
    <property type="term" value="C:bacterial-type flagellum hook"/>
    <property type="evidence" value="ECO:0007669"/>
    <property type="project" value="TreeGrafter"/>
</dbReference>
<organism evidence="10 11">
    <name type="scientific">Paraburkholderia atlantica</name>
    <dbReference type="NCBI Taxonomy" id="2654982"/>
    <lineage>
        <taxon>Bacteria</taxon>
        <taxon>Pseudomonadati</taxon>
        <taxon>Pseudomonadota</taxon>
        <taxon>Betaproteobacteria</taxon>
        <taxon>Burkholderiales</taxon>
        <taxon>Burkholderiaceae</taxon>
        <taxon>Paraburkholderia</taxon>
    </lineage>
</organism>
<evidence type="ECO:0000259" key="9">
    <source>
        <dbReference type="Pfam" id="PF22692"/>
    </source>
</evidence>
<dbReference type="Pfam" id="PF00460">
    <property type="entry name" value="Flg_bb_rod"/>
    <property type="match status" value="1"/>
</dbReference>
<dbReference type="Pfam" id="PF06429">
    <property type="entry name" value="Flg_bbr_C"/>
    <property type="match status" value="1"/>
</dbReference>
<dbReference type="InterPro" id="IPR037058">
    <property type="entry name" value="Falgellar_hook_FlgE_sf"/>
</dbReference>
<dbReference type="SUPFAM" id="SSF117143">
    <property type="entry name" value="Flagellar hook protein flgE"/>
    <property type="match status" value="1"/>
</dbReference>
<comment type="subcellular location">
    <subcellularLocation>
        <location evidence="1 5">Bacterial flagellum basal body</location>
    </subcellularLocation>
</comment>
<dbReference type="InterPro" id="IPR037925">
    <property type="entry name" value="FlgE/F/G-like"/>
</dbReference>
<dbReference type="InterPro" id="IPR053967">
    <property type="entry name" value="LlgE_F_G-like_D1"/>
</dbReference>
<evidence type="ECO:0000259" key="8">
    <source>
        <dbReference type="Pfam" id="PF07559"/>
    </source>
</evidence>
<dbReference type="Gene3D" id="2.60.98.20">
    <property type="entry name" value="Flagellar hook protein FlgE"/>
    <property type="match status" value="1"/>
</dbReference>
<sequence>MSYQTGLSGLHAASNDLDVIGNNIANAHTVGFKQGTAVFSDMYANAMLGATNNQIGIGVATSAIVRDFSEGTPTQTGNPLDLDIRGNGFFLLSQNGTLVYSRNGQFQQDSDGNIINSGNGLPLMGYAVGPNGVVDTSRLVQLTTATVANLPPKPTSAIAWSFNLNAGDDIPKVTPFDPTNNQSYSFATTATAYDSEGNQHQISIYLVKDPATPNQWSAYIAPQGSDVTVDNGTGAPSSYTQIGTLTFDSSGRLTSSSSLSFDMSMSNGSASPQTIAIDLGNTTQYAATTDSVTRYHPDGYAAAAYNGTLSVADDGTITAGYTNGETLVIGQVATATFANPNGLESQSGNLFYATQASGTAQIGTPGTFNHGVLQGFMEESSNVDLTDQLVALITAQRNYQANAQTIKTQQAVDQSLINI</sequence>